<name>A0A559T2J7_SERFO</name>
<reference evidence="1" key="1">
    <citation type="submission" date="2019-06" db="EMBL/GenBank/DDBJ databases">
        <authorList>
            <person name="Deangelis K."/>
            <person name="Huntemann M."/>
            <person name="Clum A."/>
            <person name="Pillay M."/>
            <person name="Palaniappan K."/>
            <person name="Varghese N."/>
            <person name="Mikhailova N."/>
            <person name="Stamatis D."/>
            <person name="Reddy T."/>
            <person name="Daum C."/>
            <person name="Shapiro N."/>
            <person name="Ivanova N."/>
            <person name="Kyrpides N."/>
            <person name="Woyke T."/>
        </authorList>
    </citation>
    <scope>NUCLEOTIDE SEQUENCE [LARGE SCALE GENOMIC DNA]</scope>
    <source>
        <strain evidence="1">128R</strain>
    </source>
</reference>
<dbReference type="OrthoDB" id="6936674at2"/>
<gene>
    <name evidence="1" type="ORF">FHU10_1267</name>
</gene>
<accession>A0A559T2J7</accession>
<reference evidence="1" key="2">
    <citation type="submission" date="2019-08" db="EMBL/GenBank/DDBJ databases">
        <title>Investigation of anaerobic lignin degradation for improved lignocellulosic biofuels.</title>
        <authorList>
            <person name="Deangelis K.PhD."/>
        </authorList>
    </citation>
    <scope>NUCLEOTIDE SEQUENCE [LARGE SCALE GENOMIC DNA]</scope>
    <source>
        <strain evidence="1">128R</strain>
    </source>
</reference>
<protein>
    <submittedName>
        <fullName evidence="1">Uncharacterized protein</fullName>
    </submittedName>
</protein>
<sequence>MLITMEHIRAAGGCAWGLRTFFARYNLDIEAFIATGSIDSDALLATEDALAIRVVEQAQAADAAKQEESN</sequence>
<comment type="caution">
    <text evidence="1">The sequence shown here is derived from an EMBL/GenBank/DDBJ whole genome shotgun (WGS) entry which is preliminary data.</text>
</comment>
<dbReference type="AlphaFoldDB" id="A0A559T2J7"/>
<organism evidence="1">
    <name type="scientific">Serratia fonticola</name>
    <dbReference type="NCBI Taxonomy" id="47917"/>
    <lineage>
        <taxon>Bacteria</taxon>
        <taxon>Pseudomonadati</taxon>
        <taxon>Pseudomonadota</taxon>
        <taxon>Gammaproteobacteria</taxon>
        <taxon>Enterobacterales</taxon>
        <taxon>Yersiniaceae</taxon>
        <taxon>Serratia</taxon>
    </lineage>
</organism>
<proteinExistence type="predicted"/>
<dbReference type="EMBL" id="VISQ01000001">
    <property type="protein sequence ID" value="TVZ68811.1"/>
    <property type="molecule type" value="Genomic_DNA"/>
</dbReference>
<evidence type="ECO:0000313" key="1">
    <source>
        <dbReference type="EMBL" id="TVZ68811.1"/>
    </source>
</evidence>